<feature type="compositionally biased region" description="Polar residues" evidence="8">
    <location>
        <begin position="464"/>
        <end position="528"/>
    </location>
</feature>
<dbReference type="Pfam" id="PF03845">
    <property type="entry name" value="Spore_permease"/>
    <property type="match status" value="1"/>
</dbReference>
<dbReference type="InterPro" id="IPR004761">
    <property type="entry name" value="Spore_GerAB"/>
</dbReference>
<evidence type="ECO:0000313" key="11">
    <source>
        <dbReference type="Proteomes" id="UP001525021"/>
    </source>
</evidence>
<feature type="compositionally biased region" description="Basic and acidic residues" evidence="8">
    <location>
        <begin position="529"/>
        <end position="540"/>
    </location>
</feature>
<feature type="transmembrane region" description="Helical" evidence="9">
    <location>
        <begin position="339"/>
        <end position="358"/>
    </location>
</feature>
<feature type="transmembrane region" description="Helical" evidence="9">
    <location>
        <begin position="12"/>
        <end position="33"/>
    </location>
</feature>
<dbReference type="RefSeq" id="WP_012294630.1">
    <property type="nucleotide sequence ID" value="NZ_JANTOO010000010.1"/>
</dbReference>
<evidence type="ECO:0000256" key="1">
    <source>
        <dbReference type="ARBA" id="ARBA00004141"/>
    </source>
</evidence>
<evidence type="ECO:0000256" key="7">
    <source>
        <dbReference type="ARBA" id="ARBA00023136"/>
    </source>
</evidence>
<comment type="caution">
    <text evidence="10">The sequence shown here is derived from an EMBL/GenBank/DDBJ whole genome shotgun (WGS) entry which is preliminary data.</text>
</comment>
<keyword evidence="11" id="KW-1185">Reference proteome</keyword>
<feature type="compositionally biased region" description="Polar residues" evidence="8">
    <location>
        <begin position="437"/>
        <end position="457"/>
    </location>
</feature>
<accession>A0ABT2DMF9</accession>
<organism evidence="10 11">
    <name type="scientific">Lysinibacillus pinottii</name>
    <dbReference type="NCBI Taxonomy" id="2973932"/>
    <lineage>
        <taxon>Bacteria</taxon>
        <taxon>Bacillati</taxon>
        <taxon>Bacillota</taxon>
        <taxon>Bacilli</taxon>
        <taxon>Bacillales</taxon>
        <taxon>Bacillaceae</taxon>
        <taxon>Lysinibacillus</taxon>
    </lineage>
</organism>
<feature type="region of interest" description="Disordered" evidence="8">
    <location>
        <begin position="366"/>
        <end position="624"/>
    </location>
</feature>
<dbReference type="PANTHER" id="PTHR34975:SF2">
    <property type="entry name" value="SPORE GERMINATION PROTEIN A2"/>
    <property type="match status" value="1"/>
</dbReference>
<evidence type="ECO:0000313" key="10">
    <source>
        <dbReference type="EMBL" id="MCS1396084.1"/>
    </source>
</evidence>
<feature type="transmembrane region" description="Helical" evidence="9">
    <location>
        <begin position="146"/>
        <end position="166"/>
    </location>
</feature>
<sequence>MEKEIISSRQFTIITSLLSIGTAILIIPSTIASSSKQDAWIAASIGVVLSLLVVKLFLTLGNQTPTLNFIEANEKIFGRFFGKITVIGFLSLTLFSGGELLYFIGIFMKTEVMPETPTLAFALLFSIIIMYAAYLGLETFARSAEILFPMFILIFIFFIVCITPQIKFENIQPIMEVSKTSLFYSIIRFMSVFSFSLVMLLMIYPASVNVQQSSKKGFYIGTILGGFVLVTLITLCILVLGAANTASRTFPSYALAQRISIGNFLQRIEIIMAFMWIVSIFIRTFMYFYTTVVGIAQIMKLKDHRPLILPMGIIMIGLSQIVHPDIVHSDNYNNEIWPIYSFIFTILLPILLLIVAVIRNRKSQGNAAANANQGQVTDVGNTDANQGNQPNPANTDSQQDNQMKPNNRDVNQDNPTNNATTDSNQDNHTKPDKMDANQDNPTNNATTDSNQDNQMKPNNRDANQDNPTNDATTDSNQDNQIKPNNRDANQNNQTHHATTDSNQDNQMKPNNMNANQDNPTNDVTTDSNQDNHSKPDKMDANQDNPTNDAATDSNQDNHTKPDKMDANQDNSTNDAATDSNQDNQMKPNNRDANQNNPTNDVATDSNQKDQAKPDITVSDKKNLE</sequence>
<feature type="compositionally biased region" description="Polar residues" evidence="8">
    <location>
        <begin position="376"/>
        <end position="405"/>
    </location>
</feature>
<feature type="compositionally biased region" description="Low complexity" evidence="8">
    <location>
        <begin position="366"/>
        <end position="375"/>
    </location>
</feature>
<feature type="compositionally biased region" description="Polar residues" evidence="8">
    <location>
        <begin position="412"/>
        <end position="424"/>
    </location>
</feature>
<feature type="transmembrane region" description="Helical" evidence="9">
    <location>
        <begin position="270"/>
        <end position="295"/>
    </location>
</feature>
<feature type="compositionally biased region" description="Basic and acidic residues" evidence="8">
    <location>
        <begin position="555"/>
        <end position="566"/>
    </location>
</feature>
<feature type="transmembrane region" description="Helical" evidence="9">
    <location>
        <begin position="80"/>
        <end position="107"/>
    </location>
</feature>
<keyword evidence="6 9" id="KW-1133">Transmembrane helix</keyword>
<evidence type="ECO:0000256" key="2">
    <source>
        <dbReference type="ARBA" id="ARBA00007998"/>
    </source>
</evidence>
<dbReference type="Gene3D" id="1.20.1740.10">
    <property type="entry name" value="Amino acid/polyamine transporter I"/>
    <property type="match status" value="1"/>
</dbReference>
<dbReference type="EMBL" id="JANTOO010000010">
    <property type="protein sequence ID" value="MCS1396084.1"/>
    <property type="molecule type" value="Genomic_DNA"/>
</dbReference>
<dbReference type="PANTHER" id="PTHR34975">
    <property type="entry name" value="SPORE GERMINATION PROTEIN A2"/>
    <property type="match status" value="1"/>
</dbReference>
<keyword evidence="4" id="KW-0309">Germination</keyword>
<feature type="compositionally biased region" description="Polar residues" evidence="8">
    <location>
        <begin position="541"/>
        <end position="554"/>
    </location>
</feature>
<evidence type="ECO:0000256" key="9">
    <source>
        <dbReference type="SAM" id="Phobius"/>
    </source>
</evidence>
<feature type="compositionally biased region" description="Basic and acidic residues" evidence="8">
    <location>
        <begin position="425"/>
        <end position="436"/>
    </location>
</feature>
<evidence type="ECO:0000256" key="3">
    <source>
        <dbReference type="ARBA" id="ARBA00022448"/>
    </source>
</evidence>
<name>A0ABT2DMF9_9BACI</name>
<comment type="subcellular location">
    <subcellularLocation>
        <location evidence="1">Membrane</location>
        <topology evidence="1">Multi-pass membrane protein</topology>
    </subcellularLocation>
</comment>
<protein>
    <submittedName>
        <fullName evidence="10">Endospore germination permease</fullName>
    </submittedName>
</protein>
<feature type="transmembrane region" description="Helical" evidence="9">
    <location>
        <begin position="119"/>
        <end position="137"/>
    </location>
</feature>
<gene>
    <name evidence="10" type="ORF">NXZ79_08545</name>
</gene>
<evidence type="ECO:0000256" key="8">
    <source>
        <dbReference type="SAM" id="MobiDB-lite"/>
    </source>
</evidence>
<feature type="transmembrane region" description="Helical" evidence="9">
    <location>
        <begin position="218"/>
        <end position="243"/>
    </location>
</feature>
<dbReference type="NCBIfam" id="TIGR00912">
    <property type="entry name" value="2A0309"/>
    <property type="match status" value="1"/>
</dbReference>
<keyword evidence="5 9" id="KW-0812">Transmembrane</keyword>
<dbReference type="Proteomes" id="UP001525021">
    <property type="component" value="Unassembled WGS sequence"/>
</dbReference>
<evidence type="ECO:0000256" key="4">
    <source>
        <dbReference type="ARBA" id="ARBA00022544"/>
    </source>
</evidence>
<feature type="compositionally biased region" description="Polar residues" evidence="8">
    <location>
        <begin position="567"/>
        <end position="605"/>
    </location>
</feature>
<feature type="compositionally biased region" description="Basic and acidic residues" evidence="8">
    <location>
        <begin position="606"/>
        <end position="624"/>
    </location>
</feature>
<feature type="transmembrane region" description="Helical" evidence="9">
    <location>
        <begin position="307"/>
        <end position="327"/>
    </location>
</feature>
<keyword evidence="7 9" id="KW-0472">Membrane</keyword>
<reference evidence="10 11" key="1">
    <citation type="submission" date="2022-08" db="EMBL/GenBank/DDBJ databases">
        <title>Lysinibacillus sequencing.</title>
        <authorList>
            <person name="Dunlap C."/>
        </authorList>
    </citation>
    <scope>NUCLEOTIDE SEQUENCE [LARGE SCALE GENOMIC DNA]</scope>
    <source>
        <strain evidence="10 11">PB211</strain>
    </source>
</reference>
<feature type="transmembrane region" description="Helical" evidence="9">
    <location>
        <begin position="186"/>
        <end position="206"/>
    </location>
</feature>
<proteinExistence type="inferred from homology"/>
<evidence type="ECO:0000256" key="5">
    <source>
        <dbReference type="ARBA" id="ARBA00022692"/>
    </source>
</evidence>
<comment type="similarity">
    <text evidence="2">Belongs to the amino acid-polyamine-organocation (APC) superfamily. Spore germination protein (SGP) (TC 2.A.3.9) family.</text>
</comment>
<keyword evidence="3" id="KW-0813">Transport</keyword>
<evidence type="ECO:0000256" key="6">
    <source>
        <dbReference type="ARBA" id="ARBA00022989"/>
    </source>
</evidence>
<feature type="transmembrane region" description="Helical" evidence="9">
    <location>
        <begin position="39"/>
        <end position="60"/>
    </location>
</feature>